<comment type="caution">
    <text evidence="1">The sequence shown here is derived from an EMBL/GenBank/DDBJ whole genome shotgun (WGS) entry which is preliminary data.</text>
</comment>
<evidence type="ECO:0000313" key="2">
    <source>
        <dbReference type="Proteomes" id="UP001066276"/>
    </source>
</evidence>
<reference evidence="1" key="1">
    <citation type="journal article" date="2022" name="bioRxiv">
        <title>Sequencing and chromosome-scale assembly of the giantPleurodeles waltlgenome.</title>
        <authorList>
            <person name="Brown T."/>
            <person name="Elewa A."/>
            <person name="Iarovenko S."/>
            <person name="Subramanian E."/>
            <person name="Araus A.J."/>
            <person name="Petzold A."/>
            <person name="Susuki M."/>
            <person name="Suzuki K.-i.T."/>
            <person name="Hayashi T."/>
            <person name="Toyoda A."/>
            <person name="Oliveira C."/>
            <person name="Osipova E."/>
            <person name="Leigh N.D."/>
            <person name="Simon A."/>
            <person name="Yun M.H."/>
        </authorList>
    </citation>
    <scope>NUCLEOTIDE SEQUENCE</scope>
    <source>
        <strain evidence="1">20211129_DDA</strain>
        <tissue evidence="1">Liver</tissue>
    </source>
</reference>
<name>A0AAV7MLT4_PLEWA</name>
<dbReference type="AlphaFoldDB" id="A0AAV7MLT4"/>
<gene>
    <name evidence="1" type="ORF">NDU88_002124</name>
</gene>
<proteinExistence type="predicted"/>
<sequence length="189" mass="21372">MKNSVPELATFFPERGRPLRVFSLLSQMKPPGHRPPPDLFSSSLQGFNKFFTKVWDDSYEKRFFLSSTIYLCDSDGVGISEFSRGGYMGEQEKKKRVRRKLKLHESLPELFRSVSGATPHTDRSHSLASRPPAMQKHCICANGNWLTHGGVEMRGCDSTPVPLHMTCTPDQTEWCAQKHCSCTYIMQGA</sequence>
<organism evidence="1 2">
    <name type="scientific">Pleurodeles waltl</name>
    <name type="common">Iberian ribbed newt</name>
    <dbReference type="NCBI Taxonomy" id="8319"/>
    <lineage>
        <taxon>Eukaryota</taxon>
        <taxon>Metazoa</taxon>
        <taxon>Chordata</taxon>
        <taxon>Craniata</taxon>
        <taxon>Vertebrata</taxon>
        <taxon>Euteleostomi</taxon>
        <taxon>Amphibia</taxon>
        <taxon>Batrachia</taxon>
        <taxon>Caudata</taxon>
        <taxon>Salamandroidea</taxon>
        <taxon>Salamandridae</taxon>
        <taxon>Pleurodelinae</taxon>
        <taxon>Pleurodeles</taxon>
    </lineage>
</organism>
<dbReference type="EMBL" id="JANPWB010000013">
    <property type="protein sequence ID" value="KAJ1104715.1"/>
    <property type="molecule type" value="Genomic_DNA"/>
</dbReference>
<keyword evidence="2" id="KW-1185">Reference proteome</keyword>
<protein>
    <submittedName>
        <fullName evidence="1">Uncharacterized protein</fullName>
    </submittedName>
</protein>
<dbReference type="Proteomes" id="UP001066276">
    <property type="component" value="Chromosome 9"/>
</dbReference>
<evidence type="ECO:0000313" key="1">
    <source>
        <dbReference type="EMBL" id="KAJ1104715.1"/>
    </source>
</evidence>
<accession>A0AAV7MLT4</accession>